<dbReference type="InterPro" id="IPR001060">
    <property type="entry name" value="FCH_dom"/>
</dbReference>
<dbReference type="InterPro" id="IPR027267">
    <property type="entry name" value="AH/BAR_dom_sf"/>
</dbReference>
<dbReference type="InterPro" id="IPR054713">
    <property type="entry name" value="GMIP/FCHO2-like_FCH"/>
</dbReference>
<organism evidence="5 6">
    <name type="scientific">Romanomermis culicivorax</name>
    <name type="common">Nematode worm</name>
    <dbReference type="NCBI Taxonomy" id="13658"/>
    <lineage>
        <taxon>Eukaryota</taxon>
        <taxon>Metazoa</taxon>
        <taxon>Ecdysozoa</taxon>
        <taxon>Nematoda</taxon>
        <taxon>Enoplea</taxon>
        <taxon>Dorylaimia</taxon>
        <taxon>Mermithida</taxon>
        <taxon>Mermithoidea</taxon>
        <taxon>Mermithidae</taxon>
        <taxon>Romanomermis</taxon>
    </lineage>
</organism>
<evidence type="ECO:0000256" key="2">
    <source>
        <dbReference type="PROSITE-ProRule" id="PRU01077"/>
    </source>
</evidence>
<evidence type="ECO:0000313" key="5">
    <source>
        <dbReference type="Proteomes" id="UP000887565"/>
    </source>
</evidence>
<dbReference type="Gene3D" id="1.20.1270.60">
    <property type="entry name" value="Arfaptin homology (AH) domain/BAR domain"/>
    <property type="match status" value="1"/>
</dbReference>
<dbReference type="InterPro" id="IPR031160">
    <property type="entry name" value="F_BAR_dom"/>
</dbReference>
<dbReference type="SMART" id="SM00055">
    <property type="entry name" value="FCH"/>
    <property type="match status" value="1"/>
</dbReference>
<feature type="region of interest" description="Disordered" evidence="3">
    <location>
        <begin position="408"/>
        <end position="438"/>
    </location>
</feature>
<dbReference type="SUPFAM" id="SSF103657">
    <property type="entry name" value="BAR/IMD domain-like"/>
    <property type="match status" value="1"/>
</dbReference>
<proteinExistence type="predicted"/>
<feature type="region of interest" description="Disordered" evidence="3">
    <location>
        <begin position="365"/>
        <end position="391"/>
    </location>
</feature>
<dbReference type="PANTHER" id="PTHR23065">
    <property type="entry name" value="PROLINE-SERINE-THREONINE PHOSPHATASE INTERACTING PROTEIN 1"/>
    <property type="match status" value="1"/>
</dbReference>
<accession>A0A915J8R4</accession>
<dbReference type="GO" id="GO:0030136">
    <property type="term" value="C:clathrin-coated vesicle"/>
    <property type="evidence" value="ECO:0007669"/>
    <property type="project" value="TreeGrafter"/>
</dbReference>
<sequence length="564" mass="62879">MLFSVRVPNSRCVFQQRPNGEKQNGFSVLLQNATKSSQISLKELVEYFKESAFIEEEHHKHLSKLISKIASFGTVGSASPIWSTIRLNAEKSAQIHLNFSQKLQDVIKDAAKFTDEHQKCQKQLKENEAKTNEAVNLMQTTTTCLQKSKETYTSRCIEHEKLKRENAPSKEMTKSESKMKKSADEYRQYVEKYGKIRDLFEERMNTSCKNFQQFETNYLLQYKQLLINYTTTCQSFRALVDQAATEFNDQVLNLDVQELMAKFVDSKGTGSEKPAYLIFEEPDLTAISPKNEPINNGLENSNATNSALLPSPSVNLLDLSPQTPPPLPLIPNSGAAETDLTVLSGYSSNLVGVAQLAERRMFKSSSNIGGNSLKSSLTTPSPSTEDAPVVGNETGFLRKVIKKKKDATESGSFDASKSNEDAESTKRKSMSNSEYNALDEDDDQFSMKKFKTLKIKQKDEKSISASVDQLKDAVKELNFSNLTLKSSNRSTAAFGGPMRVSIGDRSFDESSTQKPPAKFLRAAKTGDDRFNVRLFAGGGFNDDFSSPLSNAGQQNVKNRKNLNF</sequence>
<dbReference type="GO" id="GO:0005905">
    <property type="term" value="C:clathrin-coated pit"/>
    <property type="evidence" value="ECO:0007669"/>
    <property type="project" value="TreeGrafter"/>
</dbReference>
<dbReference type="PROSITE" id="PS51741">
    <property type="entry name" value="F_BAR"/>
    <property type="match status" value="1"/>
</dbReference>
<keyword evidence="1 2" id="KW-0175">Coiled coil</keyword>
<evidence type="ECO:0000313" key="6">
    <source>
        <dbReference type="WBParaSite" id="nRc.2.0.1.t22143-RA"/>
    </source>
</evidence>
<dbReference type="PANTHER" id="PTHR23065:SF15">
    <property type="entry name" value="AT02057P"/>
    <property type="match status" value="1"/>
</dbReference>
<feature type="compositionally biased region" description="Low complexity" evidence="3">
    <location>
        <begin position="372"/>
        <end position="384"/>
    </location>
</feature>
<feature type="compositionally biased region" description="Basic and acidic residues" evidence="3">
    <location>
        <begin position="417"/>
        <end position="426"/>
    </location>
</feature>
<dbReference type="Proteomes" id="UP000887565">
    <property type="component" value="Unplaced"/>
</dbReference>
<dbReference type="GO" id="GO:0048268">
    <property type="term" value="P:clathrin coat assembly"/>
    <property type="evidence" value="ECO:0007669"/>
    <property type="project" value="TreeGrafter"/>
</dbReference>
<protein>
    <submittedName>
        <fullName evidence="6">F-BAR domain-containing protein</fullName>
    </submittedName>
</protein>
<feature type="domain" description="F-BAR" evidence="4">
    <location>
        <begin position="14"/>
        <end position="259"/>
    </location>
</feature>
<dbReference type="AlphaFoldDB" id="A0A915J8R4"/>
<evidence type="ECO:0000256" key="1">
    <source>
        <dbReference type="ARBA" id="ARBA00023054"/>
    </source>
</evidence>
<dbReference type="GO" id="GO:0072583">
    <property type="term" value="P:clathrin-dependent endocytosis"/>
    <property type="evidence" value="ECO:0007669"/>
    <property type="project" value="TreeGrafter"/>
</dbReference>
<reference evidence="6" key="1">
    <citation type="submission" date="2022-11" db="UniProtKB">
        <authorList>
            <consortium name="WormBaseParasite"/>
        </authorList>
    </citation>
    <scope>IDENTIFICATION</scope>
</reference>
<dbReference type="Pfam" id="PF22699">
    <property type="entry name" value="GMIP-like_FCH"/>
    <property type="match status" value="1"/>
</dbReference>
<keyword evidence="5" id="KW-1185">Reference proteome</keyword>
<evidence type="ECO:0000256" key="3">
    <source>
        <dbReference type="SAM" id="MobiDB-lite"/>
    </source>
</evidence>
<dbReference type="GO" id="GO:0005886">
    <property type="term" value="C:plasma membrane"/>
    <property type="evidence" value="ECO:0007669"/>
    <property type="project" value="TreeGrafter"/>
</dbReference>
<name>A0A915J8R4_ROMCU</name>
<evidence type="ECO:0000259" key="4">
    <source>
        <dbReference type="PROSITE" id="PS51741"/>
    </source>
</evidence>
<dbReference type="WBParaSite" id="nRc.2.0.1.t22143-RA">
    <property type="protein sequence ID" value="nRc.2.0.1.t22143-RA"/>
    <property type="gene ID" value="nRc.2.0.1.g22143"/>
</dbReference>